<dbReference type="PANTHER" id="PTHR13271">
    <property type="entry name" value="UNCHARACTERIZED PUTATIVE METHYLTRANSFERASE"/>
    <property type="match status" value="1"/>
</dbReference>
<organism evidence="3 4">
    <name type="scientific">Ceratodon purpureus</name>
    <name type="common">Fire moss</name>
    <name type="synonym">Dicranum purpureum</name>
    <dbReference type="NCBI Taxonomy" id="3225"/>
    <lineage>
        <taxon>Eukaryota</taxon>
        <taxon>Viridiplantae</taxon>
        <taxon>Streptophyta</taxon>
        <taxon>Embryophyta</taxon>
        <taxon>Bryophyta</taxon>
        <taxon>Bryophytina</taxon>
        <taxon>Bryopsida</taxon>
        <taxon>Dicranidae</taxon>
        <taxon>Pseudoditrichales</taxon>
        <taxon>Ditrichaceae</taxon>
        <taxon>Ceratodon</taxon>
    </lineage>
</organism>
<evidence type="ECO:0000256" key="1">
    <source>
        <dbReference type="SAM" id="SignalP"/>
    </source>
</evidence>
<dbReference type="Gene3D" id="3.90.1410.10">
    <property type="entry name" value="set domain protein methyltransferase, domain 1"/>
    <property type="match status" value="2"/>
</dbReference>
<dbReference type="InterPro" id="IPR050600">
    <property type="entry name" value="SETD3_SETD6_MTase"/>
</dbReference>
<dbReference type="PROSITE" id="PS50280">
    <property type="entry name" value="SET"/>
    <property type="match status" value="1"/>
</dbReference>
<accession>A0A8T0GTU1</accession>
<dbReference type="InterPro" id="IPR046341">
    <property type="entry name" value="SET_dom_sf"/>
</dbReference>
<dbReference type="AlphaFoldDB" id="A0A8T0GTU1"/>
<proteinExistence type="predicted"/>
<dbReference type="GO" id="GO:0016279">
    <property type="term" value="F:protein-lysine N-methyltransferase activity"/>
    <property type="evidence" value="ECO:0007669"/>
    <property type="project" value="TreeGrafter"/>
</dbReference>
<dbReference type="SUPFAM" id="SSF82199">
    <property type="entry name" value="SET domain"/>
    <property type="match status" value="2"/>
</dbReference>
<gene>
    <name evidence="3" type="ORF">KC19_8G004300</name>
</gene>
<evidence type="ECO:0000259" key="2">
    <source>
        <dbReference type="PROSITE" id="PS50280"/>
    </source>
</evidence>
<dbReference type="PANTHER" id="PTHR13271:SF137">
    <property type="entry name" value="SET DOMAIN-CONTAINING PROTEIN"/>
    <property type="match status" value="1"/>
</dbReference>
<keyword evidence="1" id="KW-0732">Signal</keyword>
<reference evidence="3" key="1">
    <citation type="submission" date="2020-06" db="EMBL/GenBank/DDBJ databases">
        <title>WGS assembly of Ceratodon purpureus strain R40.</title>
        <authorList>
            <person name="Carey S.B."/>
            <person name="Jenkins J."/>
            <person name="Shu S."/>
            <person name="Lovell J.T."/>
            <person name="Sreedasyam A."/>
            <person name="Maumus F."/>
            <person name="Tiley G.P."/>
            <person name="Fernandez-Pozo N."/>
            <person name="Barry K."/>
            <person name="Chen C."/>
            <person name="Wang M."/>
            <person name="Lipzen A."/>
            <person name="Daum C."/>
            <person name="Saski C.A."/>
            <person name="Payton A.C."/>
            <person name="Mcbreen J.C."/>
            <person name="Conrad R.E."/>
            <person name="Kollar L.M."/>
            <person name="Olsson S."/>
            <person name="Huttunen S."/>
            <person name="Landis J.B."/>
            <person name="Wickett N.J."/>
            <person name="Johnson M.G."/>
            <person name="Rensing S.A."/>
            <person name="Grimwood J."/>
            <person name="Schmutz J."/>
            <person name="Mcdaniel S.F."/>
        </authorList>
    </citation>
    <scope>NUCLEOTIDE SEQUENCE</scope>
    <source>
        <strain evidence="3">R40</strain>
    </source>
</reference>
<name>A0A8T0GTU1_CERPU</name>
<feature type="signal peptide" evidence="1">
    <location>
        <begin position="1"/>
        <end position="35"/>
    </location>
</feature>
<evidence type="ECO:0000313" key="4">
    <source>
        <dbReference type="Proteomes" id="UP000822688"/>
    </source>
</evidence>
<dbReference type="CDD" id="cd10527">
    <property type="entry name" value="SET_LSMT"/>
    <property type="match status" value="2"/>
</dbReference>
<dbReference type="OrthoDB" id="341421at2759"/>
<dbReference type="Proteomes" id="UP000822688">
    <property type="component" value="Chromosome 8"/>
</dbReference>
<comment type="caution">
    <text evidence="3">The sequence shown here is derived from an EMBL/GenBank/DDBJ whole genome shotgun (WGS) entry which is preliminary data.</text>
</comment>
<sequence length="1059" mass="119391">MAPTPFPFPFPFSLPIVFLCLCLCPLLLPLSPAHACAAPHLYSHRHPHAHAWLAARLHSHNVASLSSARWSTVGRFPPTSPSPSLSHLLSDWLHQHSKSPRHLSITPMERPLFKSQESPLFFASFAIQSLKHGDPLLDLPLDSCLSDVSEVISSLQDAPWEVRLASKLLHERVKGRGSMWAPYIQALPEFVFMPLFFTDLELNNTQDVLVQEEVLRLRRFIESSYKALSPEEAAGSKFTEFAWAMAVVYSSACEIALEKSLRRVLVPFSTSCLEPNSKVSAVYANGSIRLEAIQDIPANNFLFMEYDHSNISDLFIFRGIVDRRQSTVHLFGGLSDLVDWYMATYGALNNNKYLTLRVAQNSNDAFASQHKPSRTGVEQSIDETFYLELDGIINPRILGILGSLFYAREILVRDVGNENVDIAEMNNMVGTEWKVVANAMAEAFMQSSSLYCEAIKKMDEKFSSSAFFALSAVKERIHGLVSTSTTAEEDKAFLAAAAWDGFGGLGLSESGCRSCRWQIEEMSFNDYLAVLYRLHRKNILQRSFSQLSCLDAAKNMTVSNSVDDSTDQFVSWMEGNGFSISEKLAIRHLKAGDGKLVRGVVVLKDIRRGETLCNLPLSMGLFDNETVVAGEVDSWDRAAARLLREKAKGNSSAWESYINILPHNLTVPILLEDHELHEVQWWPVLRELVQVRKSIRESFFLLSVDDLAGADFEQYRWAAMMVHSRAFTLPVIADEHYAPYVMMPYMDMINHHYHYQADWISQPIWGGKLEIIARRDIKKDEELFASFGPRSNDNLFLYYGFVLDGNPFDVAGIFDSYEDAVRWFLNTWTTNCKHSMDPGTLASCKRLQWEQQWELAKYASENVAGRGASLNREWWHLVNVWADLGYQYIPFQPGPTVYFSGVTDPSLIALFESVANSTLQLNQSVGSTTFRESLTASATGLNSNQSSNVHMGSFFKCMKSHIAELATRPLVSGHPCWDLFLKVYGASESSTRSLLVGKISVGLRCLEVLSLFPTTIEEDRVLIRDSSGKQTVSEILQLTRQYRYLKKLMLQEVVNKLIY</sequence>
<dbReference type="Pfam" id="PF00856">
    <property type="entry name" value="SET"/>
    <property type="match status" value="1"/>
</dbReference>
<feature type="chain" id="PRO_5035775895" description="SET domain-containing protein" evidence="1">
    <location>
        <begin position="36"/>
        <end position="1059"/>
    </location>
</feature>
<dbReference type="InterPro" id="IPR001214">
    <property type="entry name" value="SET_dom"/>
</dbReference>
<protein>
    <recommendedName>
        <fullName evidence="2">SET domain-containing protein</fullName>
    </recommendedName>
</protein>
<keyword evidence="4" id="KW-1185">Reference proteome</keyword>
<feature type="domain" description="SET" evidence="2">
    <location>
        <begin position="582"/>
        <end position="788"/>
    </location>
</feature>
<evidence type="ECO:0000313" key="3">
    <source>
        <dbReference type="EMBL" id="KAG0563096.1"/>
    </source>
</evidence>
<dbReference type="EMBL" id="CM026429">
    <property type="protein sequence ID" value="KAG0563096.1"/>
    <property type="molecule type" value="Genomic_DNA"/>
</dbReference>